<dbReference type="Pfam" id="PF15317">
    <property type="entry name" value="Lbh"/>
    <property type="match status" value="1"/>
</dbReference>
<dbReference type="Ensembl" id="ENSCSRT00000020634.1">
    <property type="protein sequence ID" value="ENSCSRP00000019743.1"/>
    <property type="gene ID" value="ENSCSRG00000015036.1"/>
</dbReference>
<name>A0A8C3XSN0_CHESE</name>
<sequence>PILISESYCPAYPLRHSRSLGSKVPPAPKPTPLSSVPSSSWSHVRWAKGKARLPSIVVEPTEAGEVESGELRWPPDDFLLLEGEDELFTDEEERKTVAGS</sequence>
<proteinExistence type="predicted"/>
<keyword evidence="4" id="KW-1185">Reference proteome</keyword>
<feature type="domain" description="LBH" evidence="2">
    <location>
        <begin position="44"/>
        <end position="87"/>
    </location>
</feature>
<reference evidence="3" key="2">
    <citation type="submission" date="2025-09" db="UniProtKB">
        <authorList>
            <consortium name="Ensembl"/>
        </authorList>
    </citation>
    <scope>IDENTIFICATION</scope>
</reference>
<dbReference type="Proteomes" id="UP000694403">
    <property type="component" value="Unplaced"/>
</dbReference>
<reference evidence="3" key="1">
    <citation type="submission" date="2025-08" db="UniProtKB">
        <authorList>
            <consortium name="Ensembl"/>
        </authorList>
    </citation>
    <scope>IDENTIFICATION</scope>
</reference>
<evidence type="ECO:0000259" key="2">
    <source>
        <dbReference type="Pfam" id="PF15317"/>
    </source>
</evidence>
<feature type="region of interest" description="Disordered" evidence="1">
    <location>
        <begin position="18"/>
        <end position="39"/>
    </location>
</feature>
<evidence type="ECO:0000256" key="1">
    <source>
        <dbReference type="SAM" id="MobiDB-lite"/>
    </source>
</evidence>
<dbReference type="AlphaFoldDB" id="A0A8C3XSN0"/>
<dbReference type="PANTHER" id="PTHR14987">
    <property type="entry name" value="PROTEIN LBH-RELATED"/>
    <property type="match status" value="1"/>
</dbReference>
<accession>A0A8C3XSN0</accession>
<dbReference type="InterPro" id="IPR042945">
    <property type="entry name" value="LBH_dom_prot"/>
</dbReference>
<protein>
    <recommendedName>
        <fullName evidence="2">LBH domain-containing protein</fullName>
    </recommendedName>
</protein>
<organism evidence="3 4">
    <name type="scientific">Chelydra serpentina</name>
    <name type="common">Snapping turtle</name>
    <name type="synonym">Testudo serpentina</name>
    <dbReference type="NCBI Taxonomy" id="8475"/>
    <lineage>
        <taxon>Eukaryota</taxon>
        <taxon>Metazoa</taxon>
        <taxon>Chordata</taxon>
        <taxon>Craniata</taxon>
        <taxon>Vertebrata</taxon>
        <taxon>Euteleostomi</taxon>
        <taxon>Archelosauria</taxon>
        <taxon>Testudinata</taxon>
        <taxon>Testudines</taxon>
        <taxon>Cryptodira</taxon>
        <taxon>Durocryptodira</taxon>
        <taxon>Americhelydia</taxon>
        <taxon>Chelydroidea</taxon>
        <taxon>Chelydridae</taxon>
        <taxon>Chelydra</taxon>
    </lineage>
</organism>
<dbReference type="InterPro" id="IPR038990">
    <property type="entry name" value="LBH_dom"/>
</dbReference>
<evidence type="ECO:0000313" key="4">
    <source>
        <dbReference type="Proteomes" id="UP000694403"/>
    </source>
</evidence>
<evidence type="ECO:0000313" key="3">
    <source>
        <dbReference type="Ensembl" id="ENSCSRP00000019743.1"/>
    </source>
</evidence>